<reference evidence="4" key="1">
    <citation type="submission" date="2017-09" db="EMBL/GenBank/DDBJ databases">
        <authorList>
            <person name="Varghese N."/>
            <person name="Submissions S."/>
        </authorList>
    </citation>
    <scope>NUCLEOTIDE SEQUENCE [LARGE SCALE GENOMIC DNA]</scope>
    <source>
        <strain evidence="4">JKS000234</strain>
    </source>
</reference>
<dbReference type="PROSITE" id="PS50991">
    <property type="entry name" value="PYR_CT"/>
    <property type="match status" value="1"/>
</dbReference>
<dbReference type="PANTHER" id="PTHR10277">
    <property type="entry name" value="HOMOCITRATE SYNTHASE-RELATED"/>
    <property type="match status" value="1"/>
</dbReference>
<gene>
    <name evidence="3" type="ORF">SAMN06273570_2580</name>
</gene>
<dbReference type="EMBL" id="OCMY01000001">
    <property type="protein sequence ID" value="SOD38189.1"/>
    <property type="molecule type" value="Genomic_DNA"/>
</dbReference>
<dbReference type="Proteomes" id="UP000219271">
    <property type="component" value="Unassembled WGS sequence"/>
</dbReference>
<protein>
    <submittedName>
        <fullName evidence="3">4-hydroxy 2-oxovalerate aldolase</fullName>
    </submittedName>
</protein>
<proteinExistence type="predicted"/>
<dbReference type="InterPro" id="IPR000891">
    <property type="entry name" value="PYR_CT"/>
</dbReference>
<dbReference type="OrthoDB" id="9803573at2"/>
<dbReference type="InterPro" id="IPR050073">
    <property type="entry name" value="2-IPM_HCS-like"/>
</dbReference>
<dbReference type="RefSeq" id="WP_097096121.1">
    <property type="nucleotide sequence ID" value="NZ_OCMY01000001.1"/>
</dbReference>
<sequence length="537" mass="60055">MFILDCTLRDGGYYNNWDFPDNIVTSYLKSAAEANIDYIELGLRNFPQSGFLGAYAYTTEQHLNTLELPSGPTYGVMVDAKTILSASIGIENALEKLFVPAEKSKVKLVRVAAHFNEVEHSAPIVKKLKEMGYLVGYNLMQAGGKPDHIIAEKARLAREWDVLDVLYFADSLGNMDSLEVERIISALRTEWRGPIGIHTHNNMGKGLDNTITAIDKGVTWVDSTITGMGRGAGNTQTEYLLAILDKNNKKYNPSPIYDLVIRHFETMQKEYGWGSNLLYFLGAQNDVHPTYIQNLLSNTHYETDEIVGAIKYLSDLEGATSYNGSVLDSALKFNSDLVPPSGTALIENKFLAQDVLLLANGSTCERYKKSIELYIKLKKPIVISVNLNKHINESLIDYIVVSHNVKFLSEFHKYKKLNKTLILPKHRFSCSEMLEIEHLNIIDVGFNSSSTTYSIKNYVVNSPYDLTSAYVLGLLAMANPKSIKLVGFDGYGKGDHRQHEMLEILGEYKKLSPKCELTSLTPTEYPVNQGSIHAIHS</sequence>
<accession>A0A286BVK4</accession>
<dbReference type="CDD" id="cd07944">
    <property type="entry name" value="DRE_TIM_HOA_like"/>
    <property type="match status" value="1"/>
</dbReference>
<dbReference type="AlphaFoldDB" id="A0A286BVK4"/>
<feature type="domain" description="Pyruvate carboxyltransferase" evidence="2">
    <location>
        <begin position="1"/>
        <end position="260"/>
    </location>
</feature>
<evidence type="ECO:0000313" key="3">
    <source>
        <dbReference type="EMBL" id="SOD38189.1"/>
    </source>
</evidence>
<keyword evidence="1" id="KW-0464">Manganese</keyword>
<evidence type="ECO:0000259" key="2">
    <source>
        <dbReference type="PROSITE" id="PS50991"/>
    </source>
</evidence>
<dbReference type="PANTHER" id="PTHR10277:SF9">
    <property type="entry name" value="2-ISOPROPYLMALATE SYNTHASE 1, CHLOROPLASTIC-RELATED"/>
    <property type="match status" value="1"/>
</dbReference>
<dbReference type="GO" id="GO:0003852">
    <property type="term" value="F:2-isopropylmalate synthase activity"/>
    <property type="evidence" value="ECO:0007669"/>
    <property type="project" value="TreeGrafter"/>
</dbReference>
<evidence type="ECO:0000256" key="1">
    <source>
        <dbReference type="ARBA" id="ARBA00023211"/>
    </source>
</evidence>
<organism evidence="3 4">
    <name type="scientific">Candidatus Pantoea floridensis</name>
    <dbReference type="NCBI Taxonomy" id="1938870"/>
    <lineage>
        <taxon>Bacteria</taxon>
        <taxon>Pseudomonadati</taxon>
        <taxon>Pseudomonadota</taxon>
        <taxon>Gammaproteobacteria</taxon>
        <taxon>Enterobacterales</taxon>
        <taxon>Erwiniaceae</taxon>
        <taxon>Pantoea</taxon>
    </lineage>
</organism>
<keyword evidence="4" id="KW-1185">Reference proteome</keyword>
<dbReference type="InterPro" id="IPR013785">
    <property type="entry name" value="Aldolase_TIM"/>
</dbReference>
<dbReference type="Gene3D" id="3.20.20.70">
    <property type="entry name" value="Aldolase class I"/>
    <property type="match status" value="1"/>
</dbReference>
<name>A0A286BVK4_9GAMM</name>
<dbReference type="SUPFAM" id="SSF51569">
    <property type="entry name" value="Aldolase"/>
    <property type="match status" value="1"/>
</dbReference>
<dbReference type="GO" id="GO:0009098">
    <property type="term" value="P:L-leucine biosynthetic process"/>
    <property type="evidence" value="ECO:0007669"/>
    <property type="project" value="TreeGrafter"/>
</dbReference>
<dbReference type="Pfam" id="PF00682">
    <property type="entry name" value="HMGL-like"/>
    <property type="match status" value="1"/>
</dbReference>
<evidence type="ECO:0000313" key="4">
    <source>
        <dbReference type="Proteomes" id="UP000219271"/>
    </source>
</evidence>